<dbReference type="GO" id="GO:0006730">
    <property type="term" value="P:one-carbon metabolic process"/>
    <property type="evidence" value="ECO:0007669"/>
    <property type="project" value="UniProtKB-UniRule"/>
</dbReference>
<dbReference type="OrthoDB" id="9801207at2"/>
<dbReference type="GO" id="GO:0003934">
    <property type="term" value="F:GTP cyclohydrolase I activity"/>
    <property type="evidence" value="ECO:0007669"/>
    <property type="project" value="UniProtKB-UniRule"/>
</dbReference>
<dbReference type="PANTHER" id="PTHR11109:SF7">
    <property type="entry name" value="GTP CYCLOHYDROLASE 1"/>
    <property type="match status" value="1"/>
</dbReference>
<keyword evidence="6 8" id="KW-0378">Hydrolase</keyword>
<dbReference type="UniPathway" id="UPA00848">
    <property type="reaction ID" value="UER00151"/>
</dbReference>
<dbReference type="InterPro" id="IPR043134">
    <property type="entry name" value="GTP-CH-I_N"/>
</dbReference>
<dbReference type="GO" id="GO:0046654">
    <property type="term" value="P:tetrahydrofolate biosynthetic process"/>
    <property type="evidence" value="ECO:0007669"/>
    <property type="project" value="UniProtKB-UniRule"/>
</dbReference>
<evidence type="ECO:0000256" key="4">
    <source>
        <dbReference type="ARBA" id="ARBA00022563"/>
    </source>
</evidence>
<keyword evidence="5 8" id="KW-0547">Nucleotide-binding</keyword>
<dbReference type="InterPro" id="IPR020602">
    <property type="entry name" value="GTP_CycHdrlase_I_dom"/>
</dbReference>
<dbReference type="Gene3D" id="3.30.1130.10">
    <property type="match status" value="1"/>
</dbReference>
<name>A0A2S5A9G9_9SPHI</name>
<dbReference type="HAMAP" id="MF_00223">
    <property type="entry name" value="FolE"/>
    <property type="match status" value="1"/>
</dbReference>
<gene>
    <name evidence="8 10" type="primary">folE</name>
    <name evidence="10" type="ORF">C3K47_01615</name>
</gene>
<evidence type="ECO:0000313" key="10">
    <source>
        <dbReference type="EMBL" id="POY39218.1"/>
    </source>
</evidence>
<protein>
    <recommendedName>
        <fullName evidence="8">GTP cyclohydrolase 1</fullName>
        <ecNumber evidence="8">3.5.4.16</ecNumber>
    </recommendedName>
    <alternativeName>
        <fullName evidence="8">GTP cyclohydrolase I</fullName>
        <shortName evidence="8">GTP-CH-I</shortName>
    </alternativeName>
</protein>
<evidence type="ECO:0000256" key="3">
    <source>
        <dbReference type="ARBA" id="ARBA00008085"/>
    </source>
</evidence>
<dbReference type="AlphaFoldDB" id="A0A2S5A9G9"/>
<dbReference type="RefSeq" id="WP_103787320.1">
    <property type="nucleotide sequence ID" value="NZ_PQVF01000001.1"/>
</dbReference>
<sequence length="216" mass="24885">MDDLKKLASSMMEENEMDGYQKIDRYNEEKIKDISDKYYDILKDLGEDPNREGLLKTPERVAKALQFLTHGYDLNPSEILKSAMFTEEYSQMVLVKDIEVYSMCEHHMLPFFGKAHVAYIPNGKVVGLSKIPRVVDAFSRRLQVQERLTNEIRDCIQETLNPLGVAVVIECKHMCMSMRGIQKQNSVTTTSAFTGEFINNEKTRYEFMQLIAAHLS</sequence>
<evidence type="ECO:0000259" key="9">
    <source>
        <dbReference type="Pfam" id="PF01227"/>
    </source>
</evidence>
<dbReference type="InterPro" id="IPR043133">
    <property type="entry name" value="GTP-CH-I_C/QueF"/>
</dbReference>
<dbReference type="Gene3D" id="1.10.286.10">
    <property type="match status" value="1"/>
</dbReference>
<dbReference type="EMBL" id="PQVF01000001">
    <property type="protein sequence ID" value="POY39218.1"/>
    <property type="molecule type" value="Genomic_DNA"/>
</dbReference>
<dbReference type="NCBIfam" id="TIGR00063">
    <property type="entry name" value="folE"/>
    <property type="match status" value="1"/>
</dbReference>
<dbReference type="GO" id="GO:0005525">
    <property type="term" value="F:GTP binding"/>
    <property type="evidence" value="ECO:0007669"/>
    <property type="project" value="UniProtKB-KW"/>
</dbReference>
<keyword evidence="4 8" id="KW-0554">One-carbon metabolism</keyword>
<evidence type="ECO:0000256" key="1">
    <source>
        <dbReference type="ARBA" id="ARBA00001052"/>
    </source>
</evidence>
<keyword evidence="8" id="KW-0862">Zinc</keyword>
<keyword evidence="8" id="KW-0479">Metal-binding</keyword>
<comment type="catalytic activity">
    <reaction evidence="1 8">
        <text>GTP + H2O = 7,8-dihydroneopterin 3'-triphosphate + formate + H(+)</text>
        <dbReference type="Rhea" id="RHEA:17473"/>
        <dbReference type="ChEBI" id="CHEBI:15377"/>
        <dbReference type="ChEBI" id="CHEBI:15378"/>
        <dbReference type="ChEBI" id="CHEBI:15740"/>
        <dbReference type="ChEBI" id="CHEBI:37565"/>
        <dbReference type="ChEBI" id="CHEBI:58462"/>
        <dbReference type="EC" id="3.5.4.16"/>
    </reaction>
</comment>
<evidence type="ECO:0000256" key="7">
    <source>
        <dbReference type="ARBA" id="ARBA00023134"/>
    </source>
</evidence>
<keyword evidence="11" id="KW-1185">Reference proteome</keyword>
<keyword evidence="7 8" id="KW-0342">GTP-binding</keyword>
<evidence type="ECO:0000256" key="8">
    <source>
        <dbReference type="HAMAP-Rule" id="MF_00223"/>
    </source>
</evidence>
<evidence type="ECO:0000256" key="6">
    <source>
        <dbReference type="ARBA" id="ARBA00022801"/>
    </source>
</evidence>
<reference evidence="10 11" key="1">
    <citation type="submission" date="2018-01" db="EMBL/GenBank/DDBJ databases">
        <authorList>
            <person name="Gaut B.S."/>
            <person name="Morton B.R."/>
            <person name="Clegg M.T."/>
            <person name="Duvall M.R."/>
        </authorList>
    </citation>
    <scope>NUCLEOTIDE SEQUENCE [LARGE SCALE GENOMIC DNA]</scope>
    <source>
        <strain evidence="10 11">HR-AV</strain>
    </source>
</reference>
<feature type="domain" description="GTP cyclohydrolase I" evidence="9">
    <location>
        <begin position="36"/>
        <end position="211"/>
    </location>
</feature>
<evidence type="ECO:0000313" key="11">
    <source>
        <dbReference type="Proteomes" id="UP000236893"/>
    </source>
</evidence>
<feature type="binding site" evidence="8">
    <location>
        <position position="107"/>
    </location>
    <ligand>
        <name>Zn(2+)</name>
        <dbReference type="ChEBI" id="CHEBI:29105"/>
    </ligand>
</feature>
<evidence type="ECO:0000256" key="2">
    <source>
        <dbReference type="ARBA" id="ARBA00005080"/>
    </source>
</evidence>
<dbReference type="PROSITE" id="PS00859">
    <property type="entry name" value="GTP_CYCLOHYDROL_1_1"/>
    <property type="match status" value="1"/>
</dbReference>
<dbReference type="PROSITE" id="PS00860">
    <property type="entry name" value="GTP_CYCLOHYDROL_1_2"/>
    <property type="match status" value="1"/>
</dbReference>
<accession>A0A2S5A9G9</accession>
<dbReference type="InterPro" id="IPR018234">
    <property type="entry name" value="GTP_CycHdrlase_I_CS"/>
</dbReference>
<proteinExistence type="inferred from homology"/>
<dbReference type="GO" id="GO:0006729">
    <property type="term" value="P:tetrahydrobiopterin biosynthetic process"/>
    <property type="evidence" value="ECO:0007669"/>
    <property type="project" value="TreeGrafter"/>
</dbReference>
<comment type="subunit">
    <text evidence="8">Homopolymer.</text>
</comment>
<dbReference type="NCBIfam" id="NF006826">
    <property type="entry name" value="PRK09347.1-3"/>
    <property type="match status" value="1"/>
</dbReference>
<comment type="similarity">
    <text evidence="3 8">Belongs to the GTP cyclohydrolase I family.</text>
</comment>
<dbReference type="FunFam" id="3.30.1130.10:FF:000001">
    <property type="entry name" value="GTP cyclohydrolase 1"/>
    <property type="match status" value="1"/>
</dbReference>
<feature type="binding site" evidence="8">
    <location>
        <position position="175"/>
    </location>
    <ligand>
        <name>Zn(2+)</name>
        <dbReference type="ChEBI" id="CHEBI:29105"/>
    </ligand>
</feature>
<evidence type="ECO:0000256" key="5">
    <source>
        <dbReference type="ARBA" id="ARBA00022741"/>
    </source>
</evidence>
<dbReference type="FunFam" id="1.10.286.10:FF:000003">
    <property type="entry name" value="GTP cyclohydrolase 1"/>
    <property type="match status" value="1"/>
</dbReference>
<dbReference type="SUPFAM" id="SSF55620">
    <property type="entry name" value="Tetrahydrobiopterin biosynthesis enzymes-like"/>
    <property type="match status" value="1"/>
</dbReference>
<organism evidence="10 11">
    <name type="scientific">Solitalea longa</name>
    <dbReference type="NCBI Taxonomy" id="2079460"/>
    <lineage>
        <taxon>Bacteria</taxon>
        <taxon>Pseudomonadati</taxon>
        <taxon>Bacteroidota</taxon>
        <taxon>Sphingobacteriia</taxon>
        <taxon>Sphingobacteriales</taxon>
        <taxon>Sphingobacteriaceae</taxon>
        <taxon>Solitalea</taxon>
    </lineage>
</organism>
<dbReference type="Proteomes" id="UP000236893">
    <property type="component" value="Unassembled WGS sequence"/>
</dbReference>
<dbReference type="Pfam" id="PF01227">
    <property type="entry name" value="GTP_cyclohydroI"/>
    <property type="match status" value="1"/>
</dbReference>
<dbReference type="PANTHER" id="PTHR11109">
    <property type="entry name" value="GTP CYCLOHYDROLASE I"/>
    <property type="match status" value="1"/>
</dbReference>
<dbReference type="GO" id="GO:0008270">
    <property type="term" value="F:zinc ion binding"/>
    <property type="evidence" value="ECO:0007669"/>
    <property type="project" value="UniProtKB-UniRule"/>
</dbReference>
<feature type="binding site" evidence="8">
    <location>
        <position position="104"/>
    </location>
    <ligand>
        <name>Zn(2+)</name>
        <dbReference type="ChEBI" id="CHEBI:29105"/>
    </ligand>
</feature>
<dbReference type="NCBIfam" id="NF006825">
    <property type="entry name" value="PRK09347.1-2"/>
    <property type="match status" value="1"/>
</dbReference>
<dbReference type="InterPro" id="IPR001474">
    <property type="entry name" value="GTP_CycHdrlase_I"/>
</dbReference>
<dbReference type="GO" id="GO:0005737">
    <property type="term" value="C:cytoplasm"/>
    <property type="evidence" value="ECO:0007669"/>
    <property type="project" value="TreeGrafter"/>
</dbReference>
<comment type="caution">
    <text evidence="10">The sequence shown here is derived from an EMBL/GenBank/DDBJ whole genome shotgun (WGS) entry which is preliminary data.</text>
</comment>
<dbReference type="EC" id="3.5.4.16" evidence="8"/>
<comment type="pathway">
    <text evidence="2 8">Cofactor biosynthesis; 7,8-dihydroneopterin triphosphate biosynthesis; 7,8-dihydroneopterin triphosphate from GTP: step 1/1.</text>
</comment>